<dbReference type="EMBL" id="LGRB01000012">
    <property type="protein sequence ID" value="OCT48399.1"/>
    <property type="molecule type" value="Genomic_DNA"/>
</dbReference>
<dbReference type="Pfam" id="PF00012">
    <property type="entry name" value="HSP70"/>
    <property type="match status" value="1"/>
</dbReference>
<name>A0A1C1CIQ9_9EURO</name>
<dbReference type="GO" id="GO:0140662">
    <property type="term" value="F:ATP-dependent protein folding chaperone"/>
    <property type="evidence" value="ECO:0007669"/>
    <property type="project" value="InterPro"/>
</dbReference>
<dbReference type="Gene3D" id="3.30.420.40">
    <property type="match status" value="1"/>
</dbReference>
<dbReference type="VEuPathDB" id="FungiDB:G647_08530"/>
<dbReference type="InterPro" id="IPR013126">
    <property type="entry name" value="Hsp_70_fam"/>
</dbReference>
<keyword evidence="4" id="KW-1185">Reference proteome</keyword>
<gene>
    <name evidence="3" type="ORF">CLCR_03961</name>
</gene>
<evidence type="ECO:0000256" key="2">
    <source>
        <dbReference type="ARBA" id="ARBA00022840"/>
    </source>
</evidence>
<dbReference type="InterPro" id="IPR043129">
    <property type="entry name" value="ATPase_NBD"/>
</dbReference>
<dbReference type="GO" id="GO:0005524">
    <property type="term" value="F:ATP binding"/>
    <property type="evidence" value="ECO:0007669"/>
    <property type="project" value="UniProtKB-KW"/>
</dbReference>
<dbReference type="PANTHER" id="PTHR14187">
    <property type="entry name" value="ALPHA KINASE/ELONGATION FACTOR 2 KINASE"/>
    <property type="match status" value="1"/>
</dbReference>
<evidence type="ECO:0000256" key="1">
    <source>
        <dbReference type="ARBA" id="ARBA00022741"/>
    </source>
</evidence>
<accession>A0A1C1CIQ9</accession>
<sequence length="598" mass="67562">MALPRSLNGLEQTLDLTSLGLSEPDDQIIIALDFGTTARQFALYSGIAFAFKTETKPELISILDWPGLESEKQPKVPTVLSYDRRDPRQYTWGGQPHKHEKIEAIKLLLDPDQSKPIYVPATNTRAEVAKLGKPPVEVAADYIRSMYQHAWERIATKVPESYLENDVRPKFVLTVPAVWSDKAKAATERAAKLGGMFPVTLIKEPEAAALYTLHHLQDRGLEEGDALVICDAGGGTVDLISYEILRTKPTLELKELVPPKGGMAGSLQLNKRFEDQVKMLVGEDQYYHLRKTRAYQEAVTFFDRTVKRGFRAGNEDSWYVNFPMADLKDDRSQNLKRNTWELKSSVVEEIFRPLIEDIGRMVDDQVNLVQKKRLAEGHRKGDEVKAIFLVGGFGASEYLKQSIQGRHPDIQVIQPHDAWSAIVKGAVLSQLPHETVVKSVVAARHYGVSAHTQYDEVRDAGQHCWYDASLGHKRVNKMTWYIEKGEDLERDNKIVFPFFRRLPEGFRDTQLVFTDALYSDDSARANPYPKEGAVQKNCMLTADLRSIDRSLLQKKIGADGKSYTDVNYDLVVTVKSAQMRFSLEVKGREFGSVNAKYE</sequence>
<dbReference type="STRING" id="86049.A0A1C1CIQ9"/>
<dbReference type="VEuPathDB" id="FungiDB:CLCR_03961"/>
<dbReference type="Proteomes" id="UP000094526">
    <property type="component" value="Unassembled WGS sequence"/>
</dbReference>
<dbReference type="eggNOG" id="KOG0101">
    <property type="taxonomic scope" value="Eukaryota"/>
</dbReference>
<dbReference type="SUPFAM" id="SSF53067">
    <property type="entry name" value="Actin-like ATPase domain"/>
    <property type="match status" value="2"/>
</dbReference>
<evidence type="ECO:0000313" key="3">
    <source>
        <dbReference type="EMBL" id="OCT48399.1"/>
    </source>
</evidence>
<evidence type="ECO:0000313" key="4">
    <source>
        <dbReference type="Proteomes" id="UP000094526"/>
    </source>
</evidence>
<keyword evidence="2" id="KW-0067">ATP-binding</keyword>
<protein>
    <submittedName>
        <fullName evidence="3">Hsp70 family chaperone</fullName>
    </submittedName>
</protein>
<dbReference type="CDD" id="cd10170">
    <property type="entry name" value="ASKHA_NBD_HSP70"/>
    <property type="match status" value="1"/>
</dbReference>
<reference evidence="4" key="1">
    <citation type="submission" date="2015-07" db="EMBL/GenBank/DDBJ databases">
        <authorList>
            <person name="Teixeira M.M."/>
            <person name="Souza R.C."/>
            <person name="Almeida L.G."/>
            <person name="Vicente V.A."/>
            <person name="de Hoog S."/>
            <person name="Bocca A.L."/>
            <person name="de Almeida S.R."/>
            <person name="Vasconcelos A.T."/>
            <person name="Felipe M.S."/>
        </authorList>
    </citation>
    <scope>NUCLEOTIDE SEQUENCE [LARGE SCALE GENOMIC DNA]</scope>
    <source>
        <strain evidence="4">KSF</strain>
    </source>
</reference>
<organism evidence="3 4">
    <name type="scientific">Cladophialophora carrionii</name>
    <dbReference type="NCBI Taxonomy" id="86049"/>
    <lineage>
        <taxon>Eukaryota</taxon>
        <taxon>Fungi</taxon>
        <taxon>Dikarya</taxon>
        <taxon>Ascomycota</taxon>
        <taxon>Pezizomycotina</taxon>
        <taxon>Eurotiomycetes</taxon>
        <taxon>Chaetothyriomycetidae</taxon>
        <taxon>Chaetothyriales</taxon>
        <taxon>Herpotrichiellaceae</taxon>
        <taxon>Cladophialophora</taxon>
    </lineage>
</organism>
<dbReference type="AlphaFoldDB" id="A0A1C1CIQ9"/>
<dbReference type="PANTHER" id="PTHR14187:SF5">
    <property type="entry name" value="HEAT SHOCK 70 KDA PROTEIN 12A"/>
    <property type="match status" value="1"/>
</dbReference>
<keyword evidence="1" id="KW-0547">Nucleotide-binding</keyword>
<comment type="caution">
    <text evidence="3">The sequence shown here is derived from an EMBL/GenBank/DDBJ whole genome shotgun (WGS) entry which is preliminary data.</text>
</comment>
<proteinExistence type="predicted"/>
<dbReference type="OrthoDB" id="2963168at2759"/>